<dbReference type="RefSeq" id="WP_144068139.1">
    <property type="nucleotide sequence ID" value="NZ_CP041636.1"/>
</dbReference>
<proteinExistence type="predicted"/>
<dbReference type="SUPFAM" id="SSF50475">
    <property type="entry name" value="FMN-binding split barrel"/>
    <property type="match status" value="1"/>
</dbReference>
<keyword evidence="3" id="KW-1185">Reference proteome</keyword>
<reference evidence="2 3" key="1">
    <citation type="submission" date="2019-07" db="EMBL/GenBank/DDBJ databases">
        <title>Genome sequencing for Ferrovibrio sp. K5.</title>
        <authorList>
            <person name="Park S.-J."/>
        </authorList>
    </citation>
    <scope>NUCLEOTIDE SEQUENCE [LARGE SCALE GENOMIC DNA]</scope>
    <source>
        <strain evidence="2 3">K5</strain>
    </source>
</reference>
<dbReference type="EMBL" id="CP041636">
    <property type="protein sequence ID" value="QDO97158.1"/>
    <property type="molecule type" value="Genomic_DNA"/>
</dbReference>
<organism evidence="2 3">
    <name type="scientific">Ferrovibrio terrae</name>
    <dbReference type="NCBI Taxonomy" id="2594003"/>
    <lineage>
        <taxon>Bacteria</taxon>
        <taxon>Pseudomonadati</taxon>
        <taxon>Pseudomonadota</taxon>
        <taxon>Alphaproteobacteria</taxon>
        <taxon>Rhodospirillales</taxon>
        <taxon>Rhodospirillaceae</taxon>
        <taxon>Ferrovibrio</taxon>
    </lineage>
</organism>
<dbReference type="InterPro" id="IPR024029">
    <property type="entry name" value="Pyridox_Oxase_FMN-dep"/>
</dbReference>
<dbReference type="InterPro" id="IPR012349">
    <property type="entry name" value="Split_barrel_FMN-bd"/>
</dbReference>
<dbReference type="PANTHER" id="PTHR42815">
    <property type="entry name" value="FAD-BINDING, PUTATIVE (AFU_ORTHOLOGUE AFUA_6G07600)-RELATED"/>
    <property type="match status" value="1"/>
</dbReference>
<dbReference type="Pfam" id="PF01243">
    <property type="entry name" value="PNPOx_N"/>
    <property type="match status" value="1"/>
</dbReference>
<accession>A0A516H056</accession>
<dbReference type="InterPro" id="IPR011576">
    <property type="entry name" value="Pyridox_Oxase_N"/>
</dbReference>
<dbReference type="AlphaFoldDB" id="A0A516H056"/>
<evidence type="ECO:0000259" key="1">
    <source>
        <dbReference type="Pfam" id="PF01243"/>
    </source>
</evidence>
<dbReference type="Proteomes" id="UP000317496">
    <property type="component" value="Chromosome"/>
</dbReference>
<dbReference type="NCBIfam" id="TIGR04025">
    <property type="entry name" value="PPOX_FMN_DR2398"/>
    <property type="match status" value="1"/>
</dbReference>
<dbReference type="PANTHER" id="PTHR42815:SF2">
    <property type="entry name" value="FAD-BINDING, PUTATIVE (AFU_ORTHOLOGUE AFUA_6G07600)-RELATED"/>
    <property type="match status" value="1"/>
</dbReference>
<dbReference type="KEGG" id="fer:FNB15_07680"/>
<gene>
    <name evidence="2" type="ORF">FNB15_07680</name>
</gene>
<evidence type="ECO:0000313" key="2">
    <source>
        <dbReference type="EMBL" id="QDO97158.1"/>
    </source>
</evidence>
<name>A0A516H056_9PROT</name>
<dbReference type="Gene3D" id="2.30.110.10">
    <property type="entry name" value="Electron Transport, Fmn-binding Protein, Chain A"/>
    <property type="match status" value="1"/>
</dbReference>
<dbReference type="OrthoDB" id="9790331at2"/>
<feature type="domain" description="Pyridoxamine 5'-phosphate oxidase N-terminal" evidence="1">
    <location>
        <begin position="29"/>
        <end position="149"/>
    </location>
</feature>
<protein>
    <submittedName>
        <fullName evidence="2">Pyridoxamine 5'-phosphate oxidase family protein</fullName>
    </submittedName>
</protein>
<sequence length="202" mass="22022">MTVLDTEASLRDCYDQPNEMVQKKILHRLDKHARAFIALSPFAVLATHGPDGSDASPRGDAPGFVRVEDDTTLLLPDRRGNNLIDSLRNVVASPDVGLLFMVPGINETLRVNGTARVITDAARLQPMSAQGKVPASALEISVREVYFHCGKAMIRSDLWNAEKHVPRSSFPTLGRVIADQVAGVDAEAADVNLAESYKSRLY</sequence>
<evidence type="ECO:0000313" key="3">
    <source>
        <dbReference type="Proteomes" id="UP000317496"/>
    </source>
</evidence>